<keyword evidence="2" id="KW-1003">Cell membrane</keyword>
<keyword evidence="9" id="KW-1185">Reference proteome</keyword>
<feature type="non-terminal residue" evidence="8">
    <location>
        <position position="1"/>
    </location>
</feature>
<dbReference type="PANTHER" id="PTHR46204:SF12">
    <property type="entry name" value="LYSM RECEPTOR KINASE K1B"/>
    <property type="match status" value="1"/>
</dbReference>
<keyword evidence="8" id="KW-0675">Receptor</keyword>
<reference evidence="8 9" key="1">
    <citation type="journal article" date="2018" name="Front. Plant Sci.">
        <title>Red Clover (Trifolium pratense) and Zigzag Clover (T. medium) - A Picture of Genomic Similarities and Differences.</title>
        <authorList>
            <person name="Dluhosova J."/>
            <person name="Istvanek J."/>
            <person name="Nedelnik J."/>
            <person name="Repkova J."/>
        </authorList>
    </citation>
    <scope>NUCLEOTIDE SEQUENCE [LARGE SCALE GENOMIC DNA]</scope>
    <source>
        <strain evidence="9">cv. 10/8</strain>
        <tissue evidence="8">Leaf</tissue>
    </source>
</reference>
<dbReference type="EMBL" id="LXQA010081211">
    <property type="protein sequence ID" value="MCI11707.1"/>
    <property type="molecule type" value="Genomic_DNA"/>
</dbReference>
<comment type="caution">
    <text evidence="8">The sequence shown here is derived from an EMBL/GenBank/DDBJ whole genome shotgun (WGS) entry which is preliminary data.</text>
</comment>
<keyword evidence="5" id="KW-1133">Transmembrane helix</keyword>
<dbReference type="InterPro" id="IPR044812">
    <property type="entry name" value="CERK1/LYK3-like"/>
</dbReference>
<dbReference type="GO" id="GO:0045087">
    <property type="term" value="P:innate immune response"/>
    <property type="evidence" value="ECO:0007669"/>
    <property type="project" value="InterPro"/>
</dbReference>
<dbReference type="GO" id="GO:0005886">
    <property type="term" value="C:plasma membrane"/>
    <property type="evidence" value="ECO:0007669"/>
    <property type="project" value="UniProtKB-SubCell"/>
</dbReference>
<evidence type="ECO:0000313" key="9">
    <source>
        <dbReference type="Proteomes" id="UP000265520"/>
    </source>
</evidence>
<evidence type="ECO:0000256" key="3">
    <source>
        <dbReference type="ARBA" id="ARBA00022692"/>
    </source>
</evidence>
<name>A0A392PJ90_9FABA</name>
<evidence type="ECO:0000256" key="5">
    <source>
        <dbReference type="ARBA" id="ARBA00022989"/>
    </source>
</evidence>
<sequence length="105" mass="11587">GVVLYELISAKQAVIRDGPEVKGLVALVILVYYFQLFDEVLGHEPDPSDGLKTLVDPRLGDNYSIDSIYKMAQIAKACTMKDPQLRPSMRSIVVALMTLTSTTED</sequence>
<dbReference type="PANTHER" id="PTHR46204">
    <property type="entry name" value="CHITIN ELICITOR RECEPTOR KINASE 1-RELATED"/>
    <property type="match status" value="1"/>
</dbReference>
<keyword evidence="3" id="KW-0812">Transmembrane</keyword>
<evidence type="ECO:0000256" key="4">
    <source>
        <dbReference type="ARBA" id="ARBA00022729"/>
    </source>
</evidence>
<dbReference type="InterPro" id="IPR011009">
    <property type="entry name" value="Kinase-like_dom_sf"/>
</dbReference>
<proteinExistence type="predicted"/>
<accession>A0A392PJ90</accession>
<dbReference type="AlphaFoldDB" id="A0A392PJ90"/>
<keyword evidence="8" id="KW-0808">Transferase</keyword>
<keyword evidence="7" id="KW-1015">Disulfide bond</keyword>
<dbReference type="GO" id="GO:0019199">
    <property type="term" value="F:transmembrane receptor protein kinase activity"/>
    <property type="evidence" value="ECO:0007669"/>
    <property type="project" value="InterPro"/>
</dbReference>
<comment type="subcellular location">
    <subcellularLocation>
        <location evidence="1">Cell membrane</location>
        <topology evidence="1">Single-pass membrane protein</topology>
    </subcellularLocation>
</comment>
<evidence type="ECO:0000256" key="7">
    <source>
        <dbReference type="ARBA" id="ARBA00023157"/>
    </source>
</evidence>
<evidence type="ECO:0000256" key="2">
    <source>
        <dbReference type="ARBA" id="ARBA00022475"/>
    </source>
</evidence>
<evidence type="ECO:0000256" key="1">
    <source>
        <dbReference type="ARBA" id="ARBA00004162"/>
    </source>
</evidence>
<organism evidence="8 9">
    <name type="scientific">Trifolium medium</name>
    <dbReference type="NCBI Taxonomy" id="97028"/>
    <lineage>
        <taxon>Eukaryota</taxon>
        <taxon>Viridiplantae</taxon>
        <taxon>Streptophyta</taxon>
        <taxon>Embryophyta</taxon>
        <taxon>Tracheophyta</taxon>
        <taxon>Spermatophyta</taxon>
        <taxon>Magnoliopsida</taxon>
        <taxon>eudicotyledons</taxon>
        <taxon>Gunneridae</taxon>
        <taxon>Pentapetalae</taxon>
        <taxon>rosids</taxon>
        <taxon>fabids</taxon>
        <taxon>Fabales</taxon>
        <taxon>Fabaceae</taxon>
        <taxon>Papilionoideae</taxon>
        <taxon>50 kb inversion clade</taxon>
        <taxon>NPAAA clade</taxon>
        <taxon>Hologalegina</taxon>
        <taxon>IRL clade</taxon>
        <taxon>Trifolieae</taxon>
        <taxon>Trifolium</taxon>
    </lineage>
</organism>
<dbReference type="Gene3D" id="1.10.510.10">
    <property type="entry name" value="Transferase(Phosphotransferase) domain 1"/>
    <property type="match status" value="1"/>
</dbReference>
<evidence type="ECO:0000256" key="6">
    <source>
        <dbReference type="ARBA" id="ARBA00023136"/>
    </source>
</evidence>
<keyword evidence="6" id="KW-0472">Membrane</keyword>
<protein>
    <submittedName>
        <fullName evidence="8">Receptor-like protein kinase</fullName>
    </submittedName>
</protein>
<dbReference type="SUPFAM" id="SSF56112">
    <property type="entry name" value="Protein kinase-like (PK-like)"/>
    <property type="match status" value="1"/>
</dbReference>
<keyword evidence="8" id="KW-0418">Kinase</keyword>
<keyword evidence="4" id="KW-0732">Signal</keyword>
<dbReference type="Proteomes" id="UP000265520">
    <property type="component" value="Unassembled WGS sequence"/>
</dbReference>
<evidence type="ECO:0000313" key="8">
    <source>
        <dbReference type="EMBL" id="MCI11707.1"/>
    </source>
</evidence>